<dbReference type="InterPro" id="IPR025441">
    <property type="entry name" value="DUF4181"/>
</dbReference>
<proteinExistence type="predicted"/>
<accession>A0A9X3WJL6</accession>
<name>A0A9X3WJL6_9BACI</name>
<keyword evidence="1" id="KW-0812">Transmembrane</keyword>
<dbReference type="RefSeq" id="WP_259866917.1">
    <property type="nucleotide sequence ID" value="NZ_JAMQJZ010000002.1"/>
</dbReference>
<keyword evidence="1" id="KW-1133">Transmembrane helix</keyword>
<evidence type="ECO:0000256" key="1">
    <source>
        <dbReference type="SAM" id="Phobius"/>
    </source>
</evidence>
<feature type="transmembrane region" description="Helical" evidence="1">
    <location>
        <begin position="49"/>
        <end position="74"/>
    </location>
</feature>
<dbReference type="Proteomes" id="UP001145072">
    <property type="component" value="Unassembled WGS sequence"/>
</dbReference>
<evidence type="ECO:0000313" key="2">
    <source>
        <dbReference type="EMBL" id="MDC3419526.1"/>
    </source>
</evidence>
<dbReference type="Pfam" id="PF13789">
    <property type="entry name" value="DUF4181"/>
    <property type="match status" value="1"/>
</dbReference>
<gene>
    <name evidence="2" type="ORF">NC661_04010</name>
</gene>
<sequence length="122" mass="14340">MIPIFIILICIVILDHLINRHQIKKKKIDVSDLGIKYVNKLHKYGEKTLYWITMIIMILSITDFQQLRLFIFIGPGITFAYRTIMKWKFAKQNRTYLLSAVSCGLFIVGTIVYGLLHYIEMI</sequence>
<reference evidence="2" key="1">
    <citation type="submission" date="2022-06" db="EMBL/GenBank/DDBJ databases">
        <title>Aquibacillus sp. a new bacterium isolated from soil saline samples.</title>
        <authorList>
            <person name="Galisteo C."/>
            <person name="De La Haba R."/>
            <person name="Sanchez-Porro C."/>
            <person name="Ventosa A."/>
        </authorList>
    </citation>
    <scope>NUCLEOTIDE SEQUENCE</scope>
    <source>
        <strain evidence="2">JCM 12387</strain>
    </source>
</reference>
<dbReference type="AlphaFoldDB" id="A0A9X3WJL6"/>
<keyword evidence="3" id="KW-1185">Reference proteome</keyword>
<evidence type="ECO:0000313" key="3">
    <source>
        <dbReference type="Proteomes" id="UP001145072"/>
    </source>
</evidence>
<feature type="transmembrane region" description="Helical" evidence="1">
    <location>
        <begin position="95"/>
        <end position="119"/>
    </location>
</feature>
<organism evidence="2 3">
    <name type="scientific">Aquibacillus koreensis</name>
    <dbReference type="NCBI Taxonomy" id="279446"/>
    <lineage>
        <taxon>Bacteria</taxon>
        <taxon>Bacillati</taxon>
        <taxon>Bacillota</taxon>
        <taxon>Bacilli</taxon>
        <taxon>Bacillales</taxon>
        <taxon>Bacillaceae</taxon>
        <taxon>Aquibacillus</taxon>
    </lineage>
</organism>
<dbReference type="EMBL" id="JAMQJZ010000002">
    <property type="protein sequence ID" value="MDC3419526.1"/>
    <property type="molecule type" value="Genomic_DNA"/>
</dbReference>
<protein>
    <submittedName>
        <fullName evidence="2">DUF4181 domain-containing protein</fullName>
    </submittedName>
</protein>
<comment type="caution">
    <text evidence="2">The sequence shown here is derived from an EMBL/GenBank/DDBJ whole genome shotgun (WGS) entry which is preliminary data.</text>
</comment>
<keyword evidence="1" id="KW-0472">Membrane</keyword>